<accession>A0A0A9BN61</accession>
<name>A0A0A9BN61_ARUDO</name>
<sequence length="19" mass="2125">MLFLSSLQLVFPLVIVGTF</sequence>
<reference evidence="1" key="2">
    <citation type="journal article" date="2015" name="Data Brief">
        <title>Shoot transcriptome of the giant reed, Arundo donax.</title>
        <authorList>
            <person name="Barrero R.A."/>
            <person name="Guerrero F.D."/>
            <person name="Moolhuijzen P."/>
            <person name="Goolsby J.A."/>
            <person name="Tidwell J."/>
            <person name="Bellgard S.E."/>
            <person name="Bellgard M.I."/>
        </authorList>
    </citation>
    <scope>NUCLEOTIDE SEQUENCE</scope>
    <source>
        <tissue evidence="1">Shoot tissue taken approximately 20 cm above the soil surface</tissue>
    </source>
</reference>
<reference evidence="1" key="1">
    <citation type="submission" date="2014-09" db="EMBL/GenBank/DDBJ databases">
        <authorList>
            <person name="Magalhaes I.L.F."/>
            <person name="Oliveira U."/>
            <person name="Santos F.R."/>
            <person name="Vidigal T.H.D.A."/>
            <person name="Brescovit A.D."/>
            <person name="Santos A.J."/>
        </authorList>
    </citation>
    <scope>NUCLEOTIDE SEQUENCE</scope>
    <source>
        <tissue evidence="1">Shoot tissue taken approximately 20 cm above the soil surface</tissue>
    </source>
</reference>
<evidence type="ECO:0000313" key="1">
    <source>
        <dbReference type="EMBL" id="JAD60697.1"/>
    </source>
</evidence>
<dbReference type="AlphaFoldDB" id="A0A0A9BN61"/>
<proteinExistence type="predicted"/>
<dbReference type="EMBL" id="GBRH01237198">
    <property type="protein sequence ID" value="JAD60697.1"/>
    <property type="molecule type" value="Transcribed_RNA"/>
</dbReference>
<organism evidence="1">
    <name type="scientific">Arundo donax</name>
    <name type="common">Giant reed</name>
    <name type="synonym">Donax arundinaceus</name>
    <dbReference type="NCBI Taxonomy" id="35708"/>
    <lineage>
        <taxon>Eukaryota</taxon>
        <taxon>Viridiplantae</taxon>
        <taxon>Streptophyta</taxon>
        <taxon>Embryophyta</taxon>
        <taxon>Tracheophyta</taxon>
        <taxon>Spermatophyta</taxon>
        <taxon>Magnoliopsida</taxon>
        <taxon>Liliopsida</taxon>
        <taxon>Poales</taxon>
        <taxon>Poaceae</taxon>
        <taxon>PACMAD clade</taxon>
        <taxon>Arundinoideae</taxon>
        <taxon>Arundineae</taxon>
        <taxon>Arundo</taxon>
    </lineage>
</organism>
<protein>
    <submittedName>
        <fullName evidence="1">Uncharacterized protein</fullName>
    </submittedName>
</protein>